<dbReference type="GO" id="GO:0005524">
    <property type="term" value="F:ATP binding"/>
    <property type="evidence" value="ECO:0007669"/>
    <property type="project" value="InterPro"/>
</dbReference>
<dbReference type="GO" id="GO:0004519">
    <property type="term" value="F:endonuclease activity"/>
    <property type="evidence" value="ECO:0007669"/>
    <property type="project" value="InterPro"/>
</dbReference>
<dbReference type="Pfam" id="PF20454">
    <property type="entry name" value="GpA_nuclease"/>
    <property type="match status" value="1"/>
</dbReference>
<dbReference type="InterPro" id="IPR008866">
    <property type="entry name" value="Phage_lambda_GpA-like"/>
</dbReference>
<dbReference type="InterPro" id="IPR046453">
    <property type="entry name" value="GpA_ATPase"/>
</dbReference>
<proteinExistence type="inferred from homology"/>
<evidence type="ECO:0000256" key="1">
    <source>
        <dbReference type="SAM" id="MobiDB-lite"/>
    </source>
</evidence>
<dbReference type="GO" id="GO:0016887">
    <property type="term" value="F:ATP hydrolysis activity"/>
    <property type="evidence" value="ECO:0007669"/>
    <property type="project" value="InterPro"/>
</dbReference>
<dbReference type="HAMAP" id="MF_04144">
    <property type="entry name" value="TERL_LAMBDA"/>
    <property type="match status" value="1"/>
</dbReference>
<feature type="domain" description="Phage terminase large subunit GpA ATPase" evidence="2">
    <location>
        <begin position="39"/>
        <end position="279"/>
    </location>
</feature>
<feature type="region of interest" description="Disordered" evidence="1">
    <location>
        <begin position="610"/>
        <end position="661"/>
    </location>
</feature>
<name>A0A848HQ43_9BURK</name>
<gene>
    <name evidence="4" type="ORF">HHL21_14480</name>
</gene>
<dbReference type="EMBL" id="JABBGG010000007">
    <property type="protein sequence ID" value="NML62260.1"/>
    <property type="molecule type" value="Genomic_DNA"/>
</dbReference>
<organism evidence="4 5">
    <name type="scientific">Massilia polaris</name>
    <dbReference type="NCBI Taxonomy" id="2728846"/>
    <lineage>
        <taxon>Bacteria</taxon>
        <taxon>Pseudomonadati</taxon>
        <taxon>Pseudomonadota</taxon>
        <taxon>Betaproteobacteria</taxon>
        <taxon>Burkholderiales</taxon>
        <taxon>Oxalobacteraceae</taxon>
        <taxon>Telluria group</taxon>
        <taxon>Massilia</taxon>
    </lineage>
</organism>
<feature type="compositionally biased region" description="Polar residues" evidence="1">
    <location>
        <begin position="649"/>
        <end position="661"/>
    </location>
</feature>
<keyword evidence="5" id="KW-1185">Reference proteome</keyword>
<feature type="domain" description="Terminase large subunit GpA endonuclease" evidence="3">
    <location>
        <begin position="295"/>
        <end position="578"/>
    </location>
</feature>
<reference evidence="4 5" key="1">
    <citation type="submission" date="2020-04" db="EMBL/GenBank/DDBJ databases">
        <title>Massilia sp. RP-1-19 isolated from soil.</title>
        <authorList>
            <person name="Dahal R.H."/>
        </authorList>
    </citation>
    <scope>NUCLEOTIDE SEQUENCE [LARGE SCALE GENOMIC DNA]</scope>
    <source>
        <strain evidence="4 5">RP-1-19</strain>
    </source>
</reference>
<evidence type="ECO:0000313" key="5">
    <source>
        <dbReference type="Proteomes" id="UP000583752"/>
    </source>
</evidence>
<comment type="caution">
    <text evidence="4">The sequence shown here is derived from an EMBL/GenBank/DDBJ whole genome shotgun (WGS) entry which is preliminary data.</text>
</comment>
<dbReference type="AlphaFoldDB" id="A0A848HQ43"/>
<protein>
    <submittedName>
        <fullName evidence="4">Phage terminase large subunit family protein</fullName>
    </submittedName>
</protein>
<sequence>MGAVDEFIRAVNEAIRPDSRIPIAEWAEKYRVLPPDTPEPGPWRNSRTPYLVGIMDALSPDSPYREIYLKKGHQLGGSALGENFIGHAITSAAGNILAVFATIDDGEKWNLSRFEPMRESTDELRKRIRDKEVKGSDNTQRRKKFPGGFLQIIGANRPGGLKSSTMRYVLLEEMDEYAGDIGNQGSPETLAKKRTSNFGRKARIFGNSTPTIVGTSPIDRNYLRGDQQKYMVACPCCGERQFFQWGQMKWPAGEPEKARYLCERCDVLSTEAEWKTRGYVGAYWQPTAKGEPGVASFHLPSIYAPLGWRPWAEMAADFVAAKDDPVALKAFVNNELAECWEDLSGQLKSAEIAKRREGYPLRTIPKGCLVLVMSVDVQGNRLEYQILGFGRGKKHWVIDYGIIDGDPAKDDVWTRLTALRERPMVNSFGVSMRVQTCAIDSGGHHTHEVYQYARLHRHVGVFAVKGASTAGKPVIGRPVSMDVNHRGRTIKGGVQLWHVGTDTAKSLLFNYIASDEESVPNDRFIRFAAGLADDYFEQLTAEVYDADKAQYRKLPGRRNEVIDLFVYGFAAAYHPLLRLDTMRDSDWAQIESVVEPVNGDLFTAPLAAPAQPEDVVAEPEEAKGEVNVVAEPPPPRIEQPVQPEPPQETSSWLSGTDNWLD</sequence>
<accession>A0A848HQ43</accession>
<evidence type="ECO:0000259" key="3">
    <source>
        <dbReference type="Pfam" id="PF20454"/>
    </source>
</evidence>
<dbReference type="InterPro" id="IPR046454">
    <property type="entry name" value="GpA_endonuclease"/>
</dbReference>
<dbReference type="RefSeq" id="WP_169467030.1">
    <property type="nucleotide sequence ID" value="NZ_JABBGG010000007.1"/>
</dbReference>
<dbReference type="Proteomes" id="UP000583752">
    <property type="component" value="Unassembled WGS sequence"/>
</dbReference>
<feature type="compositionally biased region" description="Pro residues" evidence="1">
    <location>
        <begin position="631"/>
        <end position="646"/>
    </location>
</feature>
<dbReference type="Pfam" id="PF05876">
    <property type="entry name" value="GpA_ATPase"/>
    <property type="match status" value="1"/>
</dbReference>
<evidence type="ECO:0000313" key="4">
    <source>
        <dbReference type="EMBL" id="NML62260.1"/>
    </source>
</evidence>
<evidence type="ECO:0000259" key="2">
    <source>
        <dbReference type="Pfam" id="PF05876"/>
    </source>
</evidence>